<reference evidence="2" key="1">
    <citation type="submission" date="2022-11" db="UniProtKB">
        <authorList>
            <consortium name="WormBaseParasite"/>
        </authorList>
    </citation>
    <scope>IDENTIFICATION</scope>
</reference>
<keyword evidence="1" id="KW-1185">Reference proteome</keyword>
<organism evidence="1 2">
    <name type="scientific">Acrobeloides nanus</name>
    <dbReference type="NCBI Taxonomy" id="290746"/>
    <lineage>
        <taxon>Eukaryota</taxon>
        <taxon>Metazoa</taxon>
        <taxon>Ecdysozoa</taxon>
        <taxon>Nematoda</taxon>
        <taxon>Chromadorea</taxon>
        <taxon>Rhabditida</taxon>
        <taxon>Tylenchina</taxon>
        <taxon>Cephalobomorpha</taxon>
        <taxon>Cephaloboidea</taxon>
        <taxon>Cephalobidae</taxon>
        <taxon>Acrobeloides</taxon>
    </lineage>
</organism>
<dbReference type="Proteomes" id="UP000887540">
    <property type="component" value="Unplaced"/>
</dbReference>
<evidence type="ECO:0000313" key="1">
    <source>
        <dbReference type="Proteomes" id="UP000887540"/>
    </source>
</evidence>
<protein>
    <submittedName>
        <fullName evidence="2">Uncharacterized protein</fullName>
    </submittedName>
</protein>
<sequence length="252" mass="25059">MSTPNKSPTSVTTTAATTKKATTKKATTKTTTKATTKASVAASAVVAAAAPAAASATAGSSGCNNDACNNACINRGCQTGTCNLCSAAANAQAPCNTAFADGRCTCDFCTSTPCAQPDQITGTFFDKSNCKSIGCDSGDCFNGITLCVGCSADNTAIPSSVTLQTSAIGTCTPSACATFCKQHGCATGGCDLFYKNQASNPCACSTCISPSQICVPTTCDAACKATGFGCRFGQCNQGLCDCFTCPDNAAGK</sequence>
<accession>A0A914CJY0</accession>
<evidence type="ECO:0000313" key="2">
    <source>
        <dbReference type="WBParaSite" id="ACRNAN_scaffold11131.g23559.t1"/>
    </source>
</evidence>
<dbReference type="WBParaSite" id="ACRNAN_scaffold11131.g23559.t1">
    <property type="protein sequence ID" value="ACRNAN_scaffold11131.g23559.t1"/>
    <property type="gene ID" value="ACRNAN_scaffold11131.g23559"/>
</dbReference>
<proteinExistence type="predicted"/>
<name>A0A914CJY0_9BILA</name>
<dbReference type="AlphaFoldDB" id="A0A914CJY0"/>